<evidence type="ECO:0000313" key="3">
    <source>
        <dbReference type="Proteomes" id="UP000595053"/>
    </source>
</evidence>
<reference evidence="2 3" key="1">
    <citation type="submission" date="2020-10" db="EMBL/GenBank/DDBJ databases">
        <title>Trueperella pecoris sp. nov. isolated from bovine and porcine specimens.</title>
        <authorList>
            <person name="Schoenecker L."/>
            <person name="Schnydrig P."/>
            <person name="Brodard I."/>
            <person name="Thomann A."/>
            <person name="Hemphill A."/>
            <person name="Rodriguez-Campos S."/>
            <person name="Perreten V."/>
            <person name="Jores J."/>
            <person name="Kittl S."/>
        </authorList>
    </citation>
    <scope>NUCLEOTIDE SEQUENCE [LARGE SCALE GENOMIC DNA]</scope>
    <source>
        <strain evidence="2 3">15A0121</strain>
    </source>
</reference>
<sequence length="92" mass="9912">MIRLKTSPDRRRPASTVAGQIVTTGDQARIFADHYIYAHIKSAVKRAGLEAGMTLEAVGEVAKLAGIGLFVMGLGLTAYDFLYKGRKTKAEA</sequence>
<dbReference type="Proteomes" id="UP000595053">
    <property type="component" value="Chromosome"/>
</dbReference>
<feature type="transmembrane region" description="Helical" evidence="1">
    <location>
        <begin position="61"/>
        <end position="82"/>
    </location>
</feature>
<accession>A0A7M1QWG6</accession>
<keyword evidence="1" id="KW-0472">Membrane</keyword>
<evidence type="ECO:0000313" key="2">
    <source>
        <dbReference type="EMBL" id="QOR45685.1"/>
    </source>
</evidence>
<keyword evidence="1" id="KW-0812">Transmembrane</keyword>
<keyword evidence="1" id="KW-1133">Transmembrane helix</keyword>
<dbReference type="RefSeq" id="WP_197551194.1">
    <property type="nucleotide sequence ID" value="NZ_CP063213.1"/>
</dbReference>
<keyword evidence="3" id="KW-1185">Reference proteome</keyword>
<dbReference type="EMBL" id="CP063213">
    <property type="protein sequence ID" value="QOR45685.1"/>
    <property type="molecule type" value="Genomic_DNA"/>
</dbReference>
<dbReference type="AlphaFoldDB" id="A0A7M1QWG6"/>
<protein>
    <submittedName>
        <fullName evidence="2">Uncharacterized protein</fullName>
    </submittedName>
</protein>
<name>A0A7M1QWG6_9ACTO</name>
<proteinExistence type="predicted"/>
<gene>
    <name evidence="2" type="ORF">INS88_00130</name>
</gene>
<evidence type="ECO:0000256" key="1">
    <source>
        <dbReference type="SAM" id="Phobius"/>
    </source>
</evidence>
<organism evidence="2 3">
    <name type="scientific">Trueperella pecoris</name>
    <dbReference type="NCBI Taxonomy" id="2733571"/>
    <lineage>
        <taxon>Bacteria</taxon>
        <taxon>Bacillati</taxon>
        <taxon>Actinomycetota</taxon>
        <taxon>Actinomycetes</taxon>
        <taxon>Actinomycetales</taxon>
        <taxon>Actinomycetaceae</taxon>
        <taxon>Trueperella</taxon>
    </lineage>
</organism>